<keyword evidence="7" id="KW-1185">Reference proteome</keyword>
<proteinExistence type="predicted"/>
<dbReference type="PROSITE" id="PS50888">
    <property type="entry name" value="BHLH"/>
    <property type="match status" value="1"/>
</dbReference>
<dbReference type="InterPro" id="IPR036638">
    <property type="entry name" value="HLH_DNA-bd_sf"/>
</dbReference>
<name>A0AAF3F0H6_9BILA</name>
<dbReference type="InterPro" id="IPR050370">
    <property type="entry name" value="HES_HEY"/>
</dbReference>
<dbReference type="SMART" id="SM00353">
    <property type="entry name" value="HLH"/>
    <property type="match status" value="1"/>
</dbReference>
<protein>
    <submittedName>
        <fullName evidence="8">BHLH domain-containing protein</fullName>
    </submittedName>
</protein>
<evidence type="ECO:0000259" key="6">
    <source>
        <dbReference type="PROSITE" id="PS50888"/>
    </source>
</evidence>
<keyword evidence="3" id="KW-0804">Transcription</keyword>
<reference evidence="8" key="1">
    <citation type="submission" date="2024-02" db="UniProtKB">
        <authorList>
            <consortium name="WormBaseParasite"/>
        </authorList>
    </citation>
    <scope>IDENTIFICATION</scope>
</reference>
<evidence type="ECO:0000256" key="4">
    <source>
        <dbReference type="ARBA" id="ARBA00023242"/>
    </source>
</evidence>
<dbReference type="WBParaSite" id="MBELARI_LOCUS19398">
    <property type="protein sequence ID" value="MBELARI_LOCUS19398"/>
    <property type="gene ID" value="MBELARI_LOCUS19398"/>
</dbReference>
<dbReference type="Proteomes" id="UP000887575">
    <property type="component" value="Unassembled WGS sequence"/>
</dbReference>
<organism evidence="7 8">
    <name type="scientific">Mesorhabditis belari</name>
    <dbReference type="NCBI Taxonomy" id="2138241"/>
    <lineage>
        <taxon>Eukaryota</taxon>
        <taxon>Metazoa</taxon>
        <taxon>Ecdysozoa</taxon>
        <taxon>Nematoda</taxon>
        <taxon>Chromadorea</taxon>
        <taxon>Rhabditida</taxon>
        <taxon>Rhabditina</taxon>
        <taxon>Rhabditomorpha</taxon>
        <taxon>Rhabditoidea</taxon>
        <taxon>Rhabditidae</taxon>
        <taxon>Mesorhabditinae</taxon>
        <taxon>Mesorhabditis</taxon>
    </lineage>
</organism>
<dbReference type="AlphaFoldDB" id="A0AAF3F0H6"/>
<evidence type="ECO:0000256" key="2">
    <source>
        <dbReference type="ARBA" id="ARBA00023015"/>
    </source>
</evidence>
<dbReference type="GO" id="GO:0046983">
    <property type="term" value="F:protein dimerization activity"/>
    <property type="evidence" value="ECO:0007669"/>
    <property type="project" value="InterPro"/>
</dbReference>
<dbReference type="GO" id="GO:0005634">
    <property type="term" value="C:nucleus"/>
    <property type="evidence" value="ECO:0007669"/>
    <property type="project" value="UniProtKB-SubCell"/>
</dbReference>
<comment type="subcellular location">
    <subcellularLocation>
        <location evidence="1">Nucleus</location>
    </subcellularLocation>
</comment>
<keyword evidence="4" id="KW-0539">Nucleus</keyword>
<evidence type="ECO:0000256" key="3">
    <source>
        <dbReference type="ARBA" id="ARBA00023163"/>
    </source>
</evidence>
<evidence type="ECO:0000313" key="8">
    <source>
        <dbReference type="WBParaSite" id="MBELARI_LOCUS19398"/>
    </source>
</evidence>
<dbReference type="Pfam" id="PF00010">
    <property type="entry name" value="HLH"/>
    <property type="match status" value="1"/>
</dbReference>
<dbReference type="InterPro" id="IPR011598">
    <property type="entry name" value="bHLH_dom"/>
</dbReference>
<dbReference type="CDD" id="cd11410">
    <property type="entry name" value="bHLH_O_HES"/>
    <property type="match status" value="1"/>
</dbReference>
<feature type="domain" description="BHLH" evidence="6">
    <location>
        <begin position="19"/>
        <end position="75"/>
    </location>
</feature>
<dbReference type="PANTHER" id="PTHR10985">
    <property type="entry name" value="BASIC HELIX-LOOP-HELIX TRANSCRIPTION FACTOR, HES-RELATED"/>
    <property type="match status" value="1"/>
</dbReference>
<dbReference type="SUPFAM" id="SSF47459">
    <property type="entry name" value="HLH, helix-loop-helix DNA-binding domain"/>
    <property type="match status" value="1"/>
</dbReference>
<sequence>MENSLPYPQTMQTQTRQRIRRTNKPMMEKKRRARINRSLAELKQILLDAAHTSPSHGKWEKADILEMTVSYVRSLLTRNETGRPPVVISSRSASDSENGECEQAQNSMSSDGPCSPSTTHSSGTSAPPSPPTTQVLLGSKRRRDAIVSQQPLIEREEKIQKMRPSIINPSFSNHSSVTPSMPSPVPIYANPLINQLAIQQHYEMLLKAAYSFRSTTTLPYSQSSIHQQIPSQVPSSNLFNPINLLPPYSQMPAFLNNLPPRSA</sequence>
<keyword evidence="2" id="KW-0805">Transcription regulation</keyword>
<evidence type="ECO:0000256" key="1">
    <source>
        <dbReference type="ARBA" id="ARBA00004123"/>
    </source>
</evidence>
<accession>A0AAF3F0H6</accession>
<feature type="compositionally biased region" description="Low complexity" evidence="5">
    <location>
        <begin position="113"/>
        <end position="126"/>
    </location>
</feature>
<evidence type="ECO:0000313" key="7">
    <source>
        <dbReference type="Proteomes" id="UP000887575"/>
    </source>
</evidence>
<feature type="region of interest" description="Disordered" evidence="5">
    <location>
        <begin position="82"/>
        <end position="149"/>
    </location>
</feature>
<evidence type="ECO:0000256" key="5">
    <source>
        <dbReference type="SAM" id="MobiDB-lite"/>
    </source>
</evidence>
<dbReference type="Gene3D" id="4.10.280.10">
    <property type="entry name" value="Helix-loop-helix DNA-binding domain"/>
    <property type="match status" value="1"/>
</dbReference>
<feature type="compositionally biased region" description="Polar residues" evidence="5">
    <location>
        <begin position="103"/>
        <end position="112"/>
    </location>
</feature>